<keyword evidence="2 5" id="KW-0436">Ligase</keyword>
<evidence type="ECO:0000256" key="2">
    <source>
        <dbReference type="ARBA" id="ARBA00022598"/>
    </source>
</evidence>
<name>A0A3S5DLE6_CHRVL</name>
<accession>A0A3S5DLE6</accession>
<comment type="similarity">
    <text evidence="1">Belongs to the ATP-dependent AMP-binding enzyme family.</text>
</comment>
<feature type="compositionally biased region" description="Low complexity" evidence="3">
    <location>
        <begin position="221"/>
        <end position="234"/>
    </location>
</feature>
<dbReference type="SUPFAM" id="SSF56801">
    <property type="entry name" value="Acetyl-CoA synthetase-like"/>
    <property type="match status" value="1"/>
</dbReference>
<dbReference type="AlphaFoldDB" id="A0A3S5DLE6"/>
<evidence type="ECO:0000256" key="3">
    <source>
        <dbReference type="SAM" id="MobiDB-lite"/>
    </source>
</evidence>
<feature type="domain" description="AMP-dependent synthetase/ligase" evidence="4">
    <location>
        <begin position="24"/>
        <end position="141"/>
    </location>
</feature>
<feature type="region of interest" description="Disordered" evidence="3">
    <location>
        <begin position="201"/>
        <end position="237"/>
    </location>
</feature>
<dbReference type="EC" id="6.3.2.-" evidence="5"/>
<dbReference type="GO" id="GO:0006631">
    <property type="term" value="P:fatty acid metabolic process"/>
    <property type="evidence" value="ECO:0007669"/>
    <property type="project" value="TreeGrafter"/>
</dbReference>
<evidence type="ECO:0000313" key="6">
    <source>
        <dbReference type="Proteomes" id="UP000275777"/>
    </source>
</evidence>
<dbReference type="Gene3D" id="3.40.50.980">
    <property type="match status" value="1"/>
</dbReference>
<gene>
    <name evidence="5" type="primary">trsA</name>
    <name evidence="5" type="ORF">NCTC9695_02518</name>
</gene>
<evidence type="ECO:0000256" key="1">
    <source>
        <dbReference type="ARBA" id="ARBA00006432"/>
    </source>
</evidence>
<evidence type="ECO:0000259" key="4">
    <source>
        <dbReference type="Pfam" id="PF00501"/>
    </source>
</evidence>
<dbReference type="EMBL" id="LR134182">
    <property type="protein sequence ID" value="VEB42076.1"/>
    <property type="molecule type" value="Genomic_DNA"/>
</dbReference>
<evidence type="ECO:0000313" key="5">
    <source>
        <dbReference type="EMBL" id="VEB42076.1"/>
    </source>
</evidence>
<dbReference type="InterPro" id="IPR000873">
    <property type="entry name" value="AMP-dep_synth/lig_dom"/>
</dbReference>
<proteinExistence type="inferred from homology"/>
<protein>
    <submittedName>
        <fullName evidence="5">Triostin synthetase I</fullName>
        <ecNumber evidence="5">6.3.2.-</ecNumber>
    </submittedName>
</protein>
<organism evidence="5 6">
    <name type="scientific">Chromobacterium violaceum</name>
    <dbReference type="NCBI Taxonomy" id="536"/>
    <lineage>
        <taxon>Bacteria</taxon>
        <taxon>Pseudomonadati</taxon>
        <taxon>Pseudomonadota</taxon>
        <taxon>Betaproteobacteria</taxon>
        <taxon>Neisseriales</taxon>
        <taxon>Chromobacteriaceae</taxon>
        <taxon>Chromobacterium</taxon>
    </lineage>
</organism>
<sequence length="257" mass="28345">MPNASYAQGACDQPLLERTIGSFFDAACERHGGRLALRVRHQDISWSYRELRDLVDRVACGLLRLGLHAGDRVGIWSQNRAEWVLMQFAAAKAGLVLVNINPGYRRAELEYALNKVGCRALVLSPSFKSSDYVAMIRDLAPELDDCRPGELQSARLPALRWVLRIGQQRLPGMLAFSELLAEPPADELAALQALARRCGRTRRPISSSPPAPPATPRARRCPTATSSTTPGSSARRCGWRRTTGCAFRCRCTTVSAW</sequence>
<dbReference type="PANTHER" id="PTHR43201">
    <property type="entry name" value="ACYL-COA SYNTHETASE"/>
    <property type="match status" value="1"/>
</dbReference>
<dbReference type="GO" id="GO:0031956">
    <property type="term" value="F:medium-chain fatty acid-CoA ligase activity"/>
    <property type="evidence" value="ECO:0007669"/>
    <property type="project" value="TreeGrafter"/>
</dbReference>
<dbReference type="PANTHER" id="PTHR43201:SF5">
    <property type="entry name" value="MEDIUM-CHAIN ACYL-COA LIGASE ACSF2, MITOCHONDRIAL"/>
    <property type="match status" value="1"/>
</dbReference>
<dbReference type="Pfam" id="PF00501">
    <property type="entry name" value="AMP-binding"/>
    <property type="match status" value="1"/>
</dbReference>
<dbReference type="Proteomes" id="UP000275777">
    <property type="component" value="Chromosome"/>
</dbReference>
<reference evidence="5 6" key="1">
    <citation type="submission" date="2018-12" db="EMBL/GenBank/DDBJ databases">
        <authorList>
            <consortium name="Pathogen Informatics"/>
        </authorList>
    </citation>
    <scope>NUCLEOTIDE SEQUENCE [LARGE SCALE GENOMIC DNA]</scope>
    <source>
        <strain evidence="5 6">NCTC9695</strain>
    </source>
</reference>